<protein>
    <recommendedName>
        <fullName evidence="3">Carboxymuconolactone decarboxylase-like domain-containing protein</fullName>
    </recommendedName>
</protein>
<dbReference type="OrthoDB" id="5537330at2759"/>
<dbReference type="InterPro" id="IPR052999">
    <property type="entry name" value="PTS1_Protein"/>
</dbReference>
<dbReference type="PANTHER" id="PTHR28180">
    <property type="entry name" value="CONSERVED MITOCHONDRIAL PROTEIN-RELATED"/>
    <property type="match status" value="1"/>
</dbReference>
<dbReference type="AlphaFoldDB" id="A0A167GZ83"/>
<organism evidence="1 2">
    <name type="scientific">Calocera viscosa (strain TUFC12733)</name>
    <dbReference type="NCBI Taxonomy" id="1330018"/>
    <lineage>
        <taxon>Eukaryota</taxon>
        <taxon>Fungi</taxon>
        <taxon>Dikarya</taxon>
        <taxon>Basidiomycota</taxon>
        <taxon>Agaricomycotina</taxon>
        <taxon>Dacrymycetes</taxon>
        <taxon>Dacrymycetales</taxon>
        <taxon>Dacrymycetaceae</taxon>
        <taxon>Calocera</taxon>
    </lineage>
</organism>
<name>A0A167GZ83_CALVF</name>
<dbReference type="EMBL" id="KV417329">
    <property type="protein sequence ID" value="KZO91062.1"/>
    <property type="molecule type" value="Genomic_DNA"/>
</dbReference>
<reference evidence="1 2" key="1">
    <citation type="journal article" date="2016" name="Mol. Biol. Evol.">
        <title>Comparative Genomics of Early-Diverging Mushroom-Forming Fungi Provides Insights into the Origins of Lignocellulose Decay Capabilities.</title>
        <authorList>
            <person name="Nagy L.G."/>
            <person name="Riley R."/>
            <person name="Tritt A."/>
            <person name="Adam C."/>
            <person name="Daum C."/>
            <person name="Floudas D."/>
            <person name="Sun H."/>
            <person name="Yadav J.S."/>
            <person name="Pangilinan J."/>
            <person name="Larsson K.H."/>
            <person name="Matsuura K."/>
            <person name="Barry K."/>
            <person name="Labutti K."/>
            <person name="Kuo R."/>
            <person name="Ohm R.A."/>
            <person name="Bhattacharya S.S."/>
            <person name="Shirouzu T."/>
            <person name="Yoshinaga Y."/>
            <person name="Martin F.M."/>
            <person name="Grigoriev I.V."/>
            <person name="Hibbett D.S."/>
        </authorList>
    </citation>
    <scope>NUCLEOTIDE SEQUENCE [LARGE SCALE GENOMIC DNA]</scope>
    <source>
        <strain evidence="1 2">TUFC12733</strain>
    </source>
</reference>
<evidence type="ECO:0000313" key="2">
    <source>
        <dbReference type="Proteomes" id="UP000076738"/>
    </source>
</evidence>
<dbReference type="InterPro" id="IPR029032">
    <property type="entry name" value="AhpD-like"/>
</dbReference>
<evidence type="ECO:0008006" key="3">
    <source>
        <dbReference type="Google" id="ProtNLM"/>
    </source>
</evidence>
<sequence>MILRSPSRLFPLPNAHHLSAHLRHSRMAHSSSPAPSTEFLDSLASNPKLQPDTWYLIAAATSVTLGKGASWIPAIYAHAVSPVGPAPAEATPSPPVFADDPLPRRRVVRRLKEALVKGAILHGVPHAIGASLALKDALVPGDRDDSFVREGYHLDGQNAARGYEALHRIYRDEMPLVGELKSAMRDVEWFSYNCTYGAFLAPISDTDPRAPLSIRETEMVVLSCLVALRAELEVKWHLRGSLWVGMPEEEVEAVQCAVEEVARECAGVDVRTGMPRVQEMVRLMKEKEAQKAAQKTE</sequence>
<gene>
    <name evidence="1" type="ORF">CALVIDRAFT_542120</name>
</gene>
<proteinExistence type="predicted"/>
<dbReference type="STRING" id="1330018.A0A167GZ83"/>
<dbReference type="Gene3D" id="1.20.1290.10">
    <property type="entry name" value="AhpD-like"/>
    <property type="match status" value="1"/>
</dbReference>
<dbReference type="SUPFAM" id="SSF69118">
    <property type="entry name" value="AhpD-like"/>
    <property type="match status" value="1"/>
</dbReference>
<dbReference type="Proteomes" id="UP000076738">
    <property type="component" value="Unassembled WGS sequence"/>
</dbReference>
<evidence type="ECO:0000313" key="1">
    <source>
        <dbReference type="EMBL" id="KZO91062.1"/>
    </source>
</evidence>
<dbReference type="PANTHER" id="PTHR28180:SF5">
    <property type="entry name" value="DNA POLYMERASE ALPHA SUBUNIT B"/>
    <property type="match status" value="1"/>
</dbReference>
<keyword evidence="2" id="KW-1185">Reference proteome</keyword>
<accession>A0A167GZ83</accession>